<name>A0A941GEJ7_NIACI</name>
<evidence type="ECO:0000313" key="1">
    <source>
        <dbReference type="EMBL" id="MBR8668060.1"/>
    </source>
</evidence>
<gene>
    <name evidence="1" type="ORF">KD144_00795</name>
</gene>
<dbReference type="RefSeq" id="WP_212116736.1">
    <property type="nucleotide sequence ID" value="NZ_JAGTPX020000001.1"/>
</dbReference>
<organism evidence="1">
    <name type="scientific">Niallia circulans</name>
    <name type="common">Bacillus circulans</name>
    <dbReference type="NCBI Taxonomy" id="1397"/>
    <lineage>
        <taxon>Bacteria</taxon>
        <taxon>Bacillati</taxon>
        <taxon>Bacillota</taxon>
        <taxon>Bacilli</taxon>
        <taxon>Bacillales</taxon>
        <taxon>Bacillaceae</taxon>
        <taxon>Niallia</taxon>
    </lineage>
</organism>
<comment type="caution">
    <text evidence="1">The sequence shown here is derived from an EMBL/GenBank/DDBJ whole genome shotgun (WGS) entry which is preliminary data.</text>
</comment>
<proteinExistence type="predicted"/>
<accession>A0A941GEJ7</accession>
<dbReference type="EMBL" id="JAGTPX010000001">
    <property type="protein sequence ID" value="MBR8668060.1"/>
    <property type="molecule type" value="Genomic_DNA"/>
</dbReference>
<sequence length="59" mass="6786">MSKEKMISIDEALLKYKDPNGNQLKIPLFSSVKVANNKIYVEIDEDFSPIPNPKVNRKH</sequence>
<reference evidence="1" key="1">
    <citation type="submission" date="2021-04" db="EMBL/GenBank/DDBJ databases">
        <title>Genomic analysis of electroactive and textile dye degrading Bacillus circulans strain: DC10 isolated from constructed wetland-microbial fuel cells treating textile dye wastewaters.</title>
        <authorList>
            <person name="Patel D.U."/>
            <person name="Desai C.R."/>
        </authorList>
    </citation>
    <scope>NUCLEOTIDE SEQUENCE</scope>
    <source>
        <strain evidence="1">DC10</strain>
    </source>
</reference>
<dbReference type="AlphaFoldDB" id="A0A941GEJ7"/>
<protein>
    <submittedName>
        <fullName evidence="1">Uncharacterized protein</fullName>
    </submittedName>
</protein>